<gene>
    <name evidence="2" type="ORF">PCOR1329_LOCUS45535</name>
</gene>
<evidence type="ECO:0000313" key="3">
    <source>
        <dbReference type="Proteomes" id="UP001189429"/>
    </source>
</evidence>
<dbReference type="Gene3D" id="3.10.120.10">
    <property type="entry name" value="Cytochrome b5-like heme/steroid binding domain"/>
    <property type="match status" value="1"/>
</dbReference>
<name>A0ABN9U617_9DINO</name>
<accession>A0ABN9U617</accession>
<proteinExistence type="predicted"/>
<feature type="region of interest" description="Disordered" evidence="1">
    <location>
        <begin position="921"/>
        <end position="988"/>
    </location>
</feature>
<comment type="caution">
    <text evidence="2">The sequence shown here is derived from an EMBL/GenBank/DDBJ whole genome shotgun (WGS) entry which is preliminary data.</text>
</comment>
<dbReference type="EMBL" id="CAUYUJ010015477">
    <property type="protein sequence ID" value="CAK0854411.1"/>
    <property type="molecule type" value="Genomic_DNA"/>
</dbReference>
<dbReference type="InterPro" id="IPR036400">
    <property type="entry name" value="Cyt_B5-like_heme/steroid_sf"/>
</dbReference>
<organism evidence="2 3">
    <name type="scientific">Prorocentrum cordatum</name>
    <dbReference type="NCBI Taxonomy" id="2364126"/>
    <lineage>
        <taxon>Eukaryota</taxon>
        <taxon>Sar</taxon>
        <taxon>Alveolata</taxon>
        <taxon>Dinophyceae</taxon>
        <taxon>Prorocentrales</taxon>
        <taxon>Prorocentraceae</taxon>
        <taxon>Prorocentrum</taxon>
    </lineage>
</organism>
<protein>
    <submittedName>
        <fullName evidence="2">Uncharacterized protein</fullName>
    </submittedName>
</protein>
<keyword evidence="3" id="KW-1185">Reference proteome</keyword>
<sequence length="1651" mass="181221">MGPNLEREDSYIPEAQAYSRIEATEKCELTHQKAKTSKRARSWSKLFFQTSGEVCRKGETMTDLFETQTYARRAGTRVSDYNTVFDHRGLPPPKAVNVTEYEDDEGLGEDEADDDGIEELVQRELEALATDLGDTGEEELDHDQAEAVEKAAVQLSELPEALAAVRGLDAAEADLLLAGNQDVEVSFSRSRIPSTGAQRTLSAVCAMAGVIGLVIQSVHEHEKFKRWGDCCGHLKSLGLDKLATVESLRETFKFGDGGAKDSDARVRRPVAVPRFIEARLLDIPALNLLLGRDHPEPVRAEIKTSPPRRITIGPHKAAIAISVLIRLPSCARVASARASCERQGLCSGCKYDVDMVGFAEGDNANLVQNASWRFMERGHQKHNFAGVTQAKTLRDHGVSTNEVKKLIQLEQTDQAHGQAVAAIRRGRPRSYSLFELACKPISLLGREVNATGRHDRAFRVHLPECDLREKKTVEGMLMKIMKEKKLDRIPVVLISVPCTLVYLPAALEFQVAGSTSSFEDGPTGFLDYELCLMVVSAALTSEGEPIRKRSKDLTNRRPIAEKLCKKCDGTRVHARVYGGKDPNQTGRCPVSLVKDIASGLRAVRRGYDVLPVAHDGEITARAKAVLDAMGPAERVQLERVVKLARANAGHPTNPSLARAIRLRSGSAEAIAAVEAHRCPDCERRGPPEISASADLRSHFRDFADGVATDLMALADVEGHRALLQNNVDMATIFQLVAPHDDKTPIALRDGGAGLGRPRRALQTSEVISRWSSAASSRAWAPTSSPPPPWAPRVDSVCERRGGEWKYIAEAIVDECQIDFAVPGAVEWLCTVVNWAKNSKVGPSGYSPAQWVLRRGHRLPYGMLSTRARLSLRRPARGDRAFQRRVGMLAAAQRAAQAVEYDRRLSAAFLAKSRRRAARPSSLNFGIGDLGSAEEETPGPPLDFDASGLDKSADPEAKRPRFASVPEFEISVEMPPAQPQRQYPDPVSVEPETPFEQPMFDQEQFQRARSSQVPGAFGPDLYEQVAERPRVDEPLIMGLSLKESVDFDCSTLYPTRFRRVGLAGKSRGKGLVKMRRAIASKWYKWLAFNAVRYCSRWVLTEKDVDAFKARLVVQGCQDNDLGIRADAPTRGRDAFWLAAGSAAQHDWGGDFFDAKSACLQAEGIDRALMIEMPLENPPPGTVPGQIFLATGSVYGAKGAGRAWCLHLKAVLSGCQIHGSKLGRGRRRRLPWHECADDAGFINVTPEKAKAIEYIPIRANRAKIPESEVTLEEVSSFRSRTASTLGVRLVRGRVRILTAQPVFYGDSAFASAEGERSQCELVGGLTRKPGEVLTELKMAAKLGGPPRLKDVERQADDIKMTTFTDSKNLEETVEKDAGVVQDKRLRIVVSFLRETFAPAAAILRWIPTRGIVAGALAKVMRAGLLMAFMSGRDVGFSVPAPKSKNFVQVWTLAAKEADQQMEMTIKLAMQLKTQQVDQQMEIRTEPKHKKDMGYGRVQASGRWSVLFEGGGGAKVKPDNLRRFAPPKEAGEEQGGRHRRSVLGRGQAQGAIASRRRVHGRRAAALENGVDLPMCLGVCGVVVDVSSSQNFRPGHGYGKLWGGRDCTWAMAKTSLKAEDVGRFDWKLEDLNEGSFSALAGWYKHYLGRLGQSGA</sequence>
<feature type="region of interest" description="Disordered" evidence="1">
    <location>
        <begin position="1514"/>
        <end position="1551"/>
    </location>
</feature>
<evidence type="ECO:0000313" key="2">
    <source>
        <dbReference type="EMBL" id="CAK0854411.1"/>
    </source>
</evidence>
<evidence type="ECO:0000256" key="1">
    <source>
        <dbReference type="SAM" id="MobiDB-lite"/>
    </source>
</evidence>
<reference evidence="2" key="1">
    <citation type="submission" date="2023-10" db="EMBL/GenBank/DDBJ databases">
        <authorList>
            <person name="Chen Y."/>
            <person name="Shah S."/>
            <person name="Dougan E. K."/>
            <person name="Thang M."/>
            <person name="Chan C."/>
        </authorList>
    </citation>
    <scope>NUCLEOTIDE SEQUENCE [LARGE SCALE GENOMIC DNA]</scope>
</reference>
<dbReference type="Proteomes" id="UP001189429">
    <property type="component" value="Unassembled WGS sequence"/>
</dbReference>